<dbReference type="GO" id="GO:0046872">
    <property type="term" value="F:metal ion binding"/>
    <property type="evidence" value="ECO:0007669"/>
    <property type="project" value="UniProtKB-KW"/>
</dbReference>
<keyword evidence="11" id="KW-1185">Reference proteome</keyword>
<dbReference type="Gene3D" id="1.10.630.10">
    <property type="entry name" value="Cytochrome P450"/>
    <property type="match status" value="1"/>
</dbReference>
<protein>
    <recommendedName>
        <fullName evidence="12">Cytochrome P450</fullName>
    </recommendedName>
</protein>
<dbReference type="CDD" id="cd11073">
    <property type="entry name" value="CYP76-like"/>
    <property type="match status" value="1"/>
</dbReference>
<evidence type="ECO:0000256" key="6">
    <source>
        <dbReference type="ARBA" id="ARBA00023004"/>
    </source>
</evidence>
<comment type="similarity">
    <text evidence="2 9">Belongs to the cytochrome P450 family.</text>
</comment>
<comment type="subcellular location">
    <subcellularLocation>
        <location evidence="1">Membrane</location>
        <topology evidence="1">Single-pass membrane protein</topology>
    </subcellularLocation>
</comment>
<dbReference type="PRINTS" id="PR00463">
    <property type="entry name" value="EP450I"/>
</dbReference>
<reference evidence="10 11" key="1">
    <citation type="submission" date="2024-12" db="EMBL/GenBank/DDBJ databases">
        <title>The unique morphological basis and parallel evolutionary history of personate flowers in Penstemon.</title>
        <authorList>
            <person name="Depatie T.H."/>
            <person name="Wessinger C.A."/>
        </authorList>
    </citation>
    <scope>NUCLEOTIDE SEQUENCE [LARGE SCALE GENOMIC DNA]</scope>
    <source>
        <strain evidence="10">WTNN_2</strain>
        <tissue evidence="10">Leaf</tissue>
    </source>
</reference>
<proteinExistence type="inferred from homology"/>
<organism evidence="10 11">
    <name type="scientific">Penstemon smallii</name>
    <dbReference type="NCBI Taxonomy" id="265156"/>
    <lineage>
        <taxon>Eukaryota</taxon>
        <taxon>Viridiplantae</taxon>
        <taxon>Streptophyta</taxon>
        <taxon>Embryophyta</taxon>
        <taxon>Tracheophyta</taxon>
        <taxon>Spermatophyta</taxon>
        <taxon>Magnoliopsida</taxon>
        <taxon>eudicotyledons</taxon>
        <taxon>Gunneridae</taxon>
        <taxon>Pentapetalae</taxon>
        <taxon>asterids</taxon>
        <taxon>lamiids</taxon>
        <taxon>Lamiales</taxon>
        <taxon>Plantaginaceae</taxon>
        <taxon>Cheloneae</taxon>
        <taxon>Penstemon</taxon>
    </lineage>
</organism>
<comment type="cofactor">
    <cofactor evidence="8">
        <name>heme</name>
        <dbReference type="ChEBI" id="CHEBI:30413"/>
    </cofactor>
</comment>
<name>A0ABD3S562_9LAMI</name>
<evidence type="ECO:0000313" key="10">
    <source>
        <dbReference type="EMBL" id="KAL3819636.1"/>
    </source>
</evidence>
<evidence type="ECO:0000256" key="1">
    <source>
        <dbReference type="ARBA" id="ARBA00004167"/>
    </source>
</evidence>
<dbReference type="EMBL" id="JBJXBP010000007">
    <property type="protein sequence ID" value="KAL3819636.1"/>
    <property type="molecule type" value="Genomic_DNA"/>
</dbReference>
<dbReference type="InterPro" id="IPR001128">
    <property type="entry name" value="Cyt_P450"/>
</dbReference>
<dbReference type="Pfam" id="PF00067">
    <property type="entry name" value="p450"/>
    <property type="match status" value="1"/>
</dbReference>
<dbReference type="PROSITE" id="PS00086">
    <property type="entry name" value="CYTOCHROME_P450"/>
    <property type="match status" value="1"/>
</dbReference>
<dbReference type="FunFam" id="1.10.630.10:FF:000007">
    <property type="entry name" value="Cytochrome P450 76C4"/>
    <property type="match status" value="1"/>
</dbReference>
<dbReference type="Proteomes" id="UP001634393">
    <property type="component" value="Unassembled WGS sequence"/>
</dbReference>
<dbReference type="GO" id="GO:0004497">
    <property type="term" value="F:monooxygenase activity"/>
    <property type="evidence" value="ECO:0007669"/>
    <property type="project" value="UniProtKB-KW"/>
</dbReference>
<dbReference type="SUPFAM" id="SSF48264">
    <property type="entry name" value="Cytochrome P450"/>
    <property type="match status" value="1"/>
</dbReference>
<gene>
    <name evidence="10" type="ORF">ACJIZ3_005541</name>
</gene>
<dbReference type="AlphaFoldDB" id="A0ABD3S562"/>
<sequence>MFFFDSQIWFIISFSLPLLMWFISKNKNNSSKSRPPGPPGWPIIGNIFDVGMMPHQNLQKLQSKYGPVLWLKLGMSNTLVIQSSKSAEEIFKRHDLAFSDRNIPNSFTAFGYNKGSMALAPYNDYWRMIRKLCSSELFLHKRINASAPARQNCIDLMIQRIKDDSLASRVNGESGEIELDKYLCLMTFNLIANFMLSRDIMDLKSEKGNEFYEAMKGFMEWSGKPNLVDSFPFLKWIDPQGIRGNTGKSLTKLLNMVSGFLRERVQEKLSGKVKETKDFLDVLLERNDDGKGTVDELSEKNVTIIVLEMFFGGTETTSGTIHWGLSELIRNPKSLKKLQNELDQVIGRSRKVEENDLNKLPYLQAVVKEIMRLHPSLPLLLPRKAVKDTEFMGYSIPKDTTVILNAWAIHRDPNLWDEPLMFKPERFIDSKIDSKGQNFEFLPFGSGRRSCVGMFLGDRMVSITLARLIQSFDWELPRNVSPDSIDMREQMGISLRKLVPLIAIPFERHD</sequence>
<keyword evidence="3 8" id="KW-0349">Heme</keyword>
<dbReference type="PANTHER" id="PTHR47950">
    <property type="entry name" value="CYTOCHROME P450, FAMILY 76, SUBFAMILY C, POLYPEPTIDE 5-RELATED"/>
    <property type="match status" value="1"/>
</dbReference>
<keyword evidence="6 8" id="KW-0408">Iron</keyword>
<evidence type="ECO:0000256" key="4">
    <source>
        <dbReference type="ARBA" id="ARBA00022723"/>
    </source>
</evidence>
<dbReference type="PRINTS" id="PR00385">
    <property type="entry name" value="P450"/>
</dbReference>
<evidence type="ECO:0000256" key="5">
    <source>
        <dbReference type="ARBA" id="ARBA00023002"/>
    </source>
</evidence>
<dbReference type="GO" id="GO:0016020">
    <property type="term" value="C:membrane"/>
    <property type="evidence" value="ECO:0007669"/>
    <property type="project" value="UniProtKB-SubCell"/>
</dbReference>
<evidence type="ECO:0000256" key="7">
    <source>
        <dbReference type="ARBA" id="ARBA00023033"/>
    </source>
</evidence>
<keyword evidence="7 9" id="KW-0503">Monooxygenase</keyword>
<evidence type="ECO:0000256" key="8">
    <source>
        <dbReference type="PIRSR" id="PIRSR602401-1"/>
    </source>
</evidence>
<evidence type="ECO:0000256" key="9">
    <source>
        <dbReference type="RuleBase" id="RU000461"/>
    </source>
</evidence>
<keyword evidence="5 9" id="KW-0560">Oxidoreductase</keyword>
<dbReference type="InterPro" id="IPR002401">
    <property type="entry name" value="Cyt_P450_E_grp-I"/>
</dbReference>
<accession>A0ABD3S562</accession>
<feature type="binding site" description="axial binding residue" evidence="8">
    <location>
        <position position="451"/>
    </location>
    <ligand>
        <name>heme</name>
        <dbReference type="ChEBI" id="CHEBI:30413"/>
    </ligand>
    <ligandPart>
        <name>Fe</name>
        <dbReference type="ChEBI" id="CHEBI:18248"/>
    </ligandPart>
</feature>
<evidence type="ECO:0000313" key="11">
    <source>
        <dbReference type="Proteomes" id="UP001634393"/>
    </source>
</evidence>
<evidence type="ECO:0000256" key="2">
    <source>
        <dbReference type="ARBA" id="ARBA00010617"/>
    </source>
</evidence>
<evidence type="ECO:0000256" key="3">
    <source>
        <dbReference type="ARBA" id="ARBA00022617"/>
    </source>
</evidence>
<dbReference type="InterPro" id="IPR036396">
    <property type="entry name" value="Cyt_P450_sf"/>
</dbReference>
<evidence type="ECO:0008006" key="12">
    <source>
        <dbReference type="Google" id="ProtNLM"/>
    </source>
</evidence>
<keyword evidence="4 8" id="KW-0479">Metal-binding</keyword>
<dbReference type="InterPro" id="IPR017972">
    <property type="entry name" value="Cyt_P450_CS"/>
</dbReference>
<comment type="caution">
    <text evidence="10">The sequence shown here is derived from an EMBL/GenBank/DDBJ whole genome shotgun (WGS) entry which is preliminary data.</text>
</comment>
<dbReference type="PANTHER" id="PTHR47950:SF15">
    <property type="entry name" value="CYTOCHROME P450"/>
    <property type="match status" value="1"/>
</dbReference>